<dbReference type="SUPFAM" id="SSF53474">
    <property type="entry name" value="alpha/beta-Hydrolases"/>
    <property type="match status" value="1"/>
</dbReference>
<dbReference type="AlphaFoldDB" id="A0A7W7CDV5"/>
<feature type="domain" description="AB hydrolase-1" evidence="1">
    <location>
        <begin position="21"/>
        <end position="121"/>
    </location>
</feature>
<dbReference type="PANTHER" id="PTHR43798">
    <property type="entry name" value="MONOACYLGLYCEROL LIPASE"/>
    <property type="match status" value="1"/>
</dbReference>
<reference evidence="2 3" key="1">
    <citation type="submission" date="2020-08" db="EMBL/GenBank/DDBJ databases">
        <title>Sequencing the genomes of 1000 actinobacteria strains.</title>
        <authorList>
            <person name="Klenk H.-P."/>
        </authorList>
    </citation>
    <scope>NUCLEOTIDE SEQUENCE [LARGE SCALE GENOMIC DNA]</scope>
    <source>
        <strain evidence="2 3">DSM 44230</strain>
    </source>
</reference>
<name>A0A7W7CDV5_9PSEU</name>
<dbReference type="InterPro" id="IPR050266">
    <property type="entry name" value="AB_hydrolase_sf"/>
</dbReference>
<comment type="caution">
    <text evidence="2">The sequence shown here is derived from an EMBL/GenBank/DDBJ whole genome shotgun (WGS) entry which is preliminary data.</text>
</comment>
<sequence length="230" mass="23914">MPHFESYDGLRLSYTTLGDGPPLICLSGGPGAEATSLGDLGGLAEHHTLIRLDARAGGDSEIPQDQASCAFPAQVKDIEALRAHLGMTRIDLLAHSAGTLTAQAYAAAEPRRVRRLVLIAPAGRGAREPDAAEVARIQARGVRTQEPADNGSPPSWLRGAFYVEHRAKALPHPVLAVAGAEDGIAGLTPAKLVADLHPAGVLAVLPGCGHWPWLDAPDPFTSVVSGFLAG</sequence>
<dbReference type="EMBL" id="JACHMH010000001">
    <property type="protein sequence ID" value="MBB4679333.1"/>
    <property type="molecule type" value="Genomic_DNA"/>
</dbReference>
<proteinExistence type="predicted"/>
<protein>
    <submittedName>
        <fullName evidence="2">Pimeloyl-ACP methyl ester carboxylesterase</fullName>
    </submittedName>
</protein>
<gene>
    <name evidence="2" type="ORF">HNR67_005451</name>
</gene>
<dbReference type="Gene3D" id="3.40.50.1820">
    <property type="entry name" value="alpha/beta hydrolase"/>
    <property type="match status" value="2"/>
</dbReference>
<keyword evidence="3" id="KW-1185">Reference proteome</keyword>
<accession>A0A7W7CDV5</accession>
<dbReference type="PANTHER" id="PTHR43798:SF33">
    <property type="entry name" value="HYDROLASE, PUTATIVE (AFU_ORTHOLOGUE AFUA_2G14860)-RELATED"/>
    <property type="match status" value="1"/>
</dbReference>
<dbReference type="InterPro" id="IPR000073">
    <property type="entry name" value="AB_hydrolase_1"/>
</dbReference>
<evidence type="ECO:0000313" key="2">
    <source>
        <dbReference type="EMBL" id="MBB4679333.1"/>
    </source>
</evidence>
<evidence type="ECO:0000313" key="3">
    <source>
        <dbReference type="Proteomes" id="UP000533598"/>
    </source>
</evidence>
<dbReference type="Proteomes" id="UP000533598">
    <property type="component" value="Unassembled WGS sequence"/>
</dbReference>
<dbReference type="GO" id="GO:0003824">
    <property type="term" value="F:catalytic activity"/>
    <property type="evidence" value="ECO:0007669"/>
    <property type="project" value="UniProtKB-ARBA"/>
</dbReference>
<dbReference type="GO" id="GO:0016020">
    <property type="term" value="C:membrane"/>
    <property type="evidence" value="ECO:0007669"/>
    <property type="project" value="TreeGrafter"/>
</dbReference>
<organism evidence="2 3">
    <name type="scientific">Crossiella cryophila</name>
    <dbReference type="NCBI Taxonomy" id="43355"/>
    <lineage>
        <taxon>Bacteria</taxon>
        <taxon>Bacillati</taxon>
        <taxon>Actinomycetota</taxon>
        <taxon>Actinomycetes</taxon>
        <taxon>Pseudonocardiales</taxon>
        <taxon>Pseudonocardiaceae</taxon>
        <taxon>Crossiella</taxon>
    </lineage>
</organism>
<evidence type="ECO:0000259" key="1">
    <source>
        <dbReference type="Pfam" id="PF00561"/>
    </source>
</evidence>
<dbReference type="Pfam" id="PF00561">
    <property type="entry name" value="Abhydrolase_1"/>
    <property type="match status" value="1"/>
</dbReference>
<dbReference type="RefSeq" id="WP_185005094.1">
    <property type="nucleotide sequence ID" value="NZ_JACHMH010000001.1"/>
</dbReference>
<dbReference type="InterPro" id="IPR029058">
    <property type="entry name" value="AB_hydrolase_fold"/>
</dbReference>